<evidence type="ECO:0000256" key="1">
    <source>
        <dbReference type="ARBA" id="ARBA00005046"/>
    </source>
</evidence>
<keyword evidence="4" id="KW-0808">Transferase</keyword>
<evidence type="ECO:0000313" key="4">
    <source>
        <dbReference type="EMBL" id="KJL26645.1"/>
    </source>
</evidence>
<dbReference type="InterPro" id="IPR036425">
    <property type="entry name" value="MoaB/Mog-like_dom_sf"/>
</dbReference>
<dbReference type="InterPro" id="IPR001453">
    <property type="entry name" value="MoaB/Mog_dom"/>
</dbReference>
<dbReference type="Gene3D" id="3.40.980.10">
    <property type="entry name" value="MoaB/Mog-like domain"/>
    <property type="match status" value="1"/>
</dbReference>
<dbReference type="PATRIC" id="fig|582680.7.peg.894"/>
<dbReference type="UniPathway" id="UPA00344"/>
<keyword evidence="2" id="KW-0501">Molybdenum cofactor biosynthesis</keyword>
<proteinExistence type="predicted"/>
<gene>
    <name evidence="4" type="primary">mog</name>
    <name evidence="4" type="ORF">RL72_00864</name>
</gene>
<dbReference type="InterPro" id="IPR008284">
    <property type="entry name" value="MoCF_biosynth_CS"/>
</dbReference>
<dbReference type="Pfam" id="PF00994">
    <property type="entry name" value="MoCF_biosynth"/>
    <property type="match status" value="1"/>
</dbReference>
<dbReference type="AlphaFoldDB" id="A0A0F0L2N5"/>
<reference evidence="4 5" key="1">
    <citation type="submission" date="2015-02" db="EMBL/GenBank/DDBJ databases">
        <title>Draft genome sequences of ten Microbacterium spp. with emphasis on heavy metal contaminated environments.</title>
        <authorList>
            <person name="Corretto E."/>
        </authorList>
    </citation>
    <scope>NUCLEOTIDE SEQUENCE [LARGE SCALE GENOMIC DNA]</scope>
    <source>
        <strain evidence="4 5">DSM 23848</strain>
    </source>
</reference>
<dbReference type="RefSeq" id="WP_045249604.1">
    <property type="nucleotide sequence ID" value="NZ_CP099706.1"/>
</dbReference>
<dbReference type="Proteomes" id="UP000033448">
    <property type="component" value="Unassembled WGS sequence"/>
</dbReference>
<dbReference type="PROSITE" id="PS01078">
    <property type="entry name" value="MOCF_BIOSYNTHESIS_1"/>
    <property type="match status" value="1"/>
</dbReference>
<dbReference type="SUPFAM" id="SSF53218">
    <property type="entry name" value="Molybdenum cofactor biosynthesis proteins"/>
    <property type="match status" value="1"/>
</dbReference>
<evidence type="ECO:0000256" key="2">
    <source>
        <dbReference type="ARBA" id="ARBA00023150"/>
    </source>
</evidence>
<dbReference type="NCBIfam" id="TIGR00177">
    <property type="entry name" value="molyb_syn"/>
    <property type="match status" value="1"/>
</dbReference>
<dbReference type="PANTHER" id="PTHR43764">
    <property type="entry name" value="MOLYBDENUM COFACTOR BIOSYNTHESIS"/>
    <property type="match status" value="1"/>
</dbReference>
<dbReference type="GO" id="GO:0006777">
    <property type="term" value="P:Mo-molybdopterin cofactor biosynthetic process"/>
    <property type="evidence" value="ECO:0007669"/>
    <property type="project" value="UniProtKB-KW"/>
</dbReference>
<dbReference type="InterPro" id="IPR051920">
    <property type="entry name" value="MPT_Adenylyltrnsfr/MoaC-Rel"/>
</dbReference>
<evidence type="ECO:0000313" key="5">
    <source>
        <dbReference type="Proteomes" id="UP000033448"/>
    </source>
</evidence>
<dbReference type="PANTHER" id="PTHR43764:SF1">
    <property type="entry name" value="MOLYBDOPTERIN MOLYBDOTRANSFERASE"/>
    <property type="match status" value="1"/>
</dbReference>
<evidence type="ECO:0000259" key="3">
    <source>
        <dbReference type="SMART" id="SM00852"/>
    </source>
</evidence>
<dbReference type="EMBL" id="JYIT01000062">
    <property type="protein sequence ID" value="KJL26645.1"/>
    <property type="molecule type" value="Genomic_DNA"/>
</dbReference>
<accession>A0A0F0L2N5</accession>
<keyword evidence="4" id="KW-0548">Nucleotidyltransferase</keyword>
<name>A0A0F0L2N5_9MICO</name>
<protein>
    <submittedName>
        <fullName evidence="4">Molybdopterin adenylyltransferase</fullName>
        <ecNumber evidence="4">2.7.7.75</ecNumber>
    </submittedName>
</protein>
<sequence length="167" mass="17015">MTAAASGSRTEGRTATVLVVSTRAAAGVYADETGPIIRDWLEARGFATGDPVVVPDAAVAEALASALAGSPDVLLTTGGTGLSPDDRTPEATAALLDREIPGLMEELRRRGLAATPMALLTRGVAGVAGRTVVMNLPGSRGGVRDGLAVLDPILDHLLGQLSGRRDH</sequence>
<dbReference type="SMART" id="SM00852">
    <property type="entry name" value="MoCF_biosynth"/>
    <property type="match status" value="1"/>
</dbReference>
<dbReference type="EC" id="2.7.7.75" evidence="4"/>
<keyword evidence="5" id="KW-1185">Reference proteome</keyword>
<organism evidence="4 5">
    <name type="scientific">Microbacterium azadirachtae</name>
    <dbReference type="NCBI Taxonomy" id="582680"/>
    <lineage>
        <taxon>Bacteria</taxon>
        <taxon>Bacillati</taxon>
        <taxon>Actinomycetota</taxon>
        <taxon>Actinomycetes</taxon>
        <taxon>Micrococcales</taxon>
        <taxon>Microbacteriaceae</taxon>
        <taxon>Microbacterium</taxon>
    </lineage>
</organism>
<feature type="domain" description="MoaB/Mog" evidence="3">
    <location>
        <begin position="16"/>
        <end position="157"/>
    </location>
</feature>
<dbReference type="CDD" id="cd00886">
    <property type="entry name" value="MogA_MoaB"/>
    <property type="match status" value="1"/>
</dbReference>
<dbReference type="OrthoDB" id="9794429at2"/>
<comment type="caution">
    <text evidence="4">The sequence shown here is derived from an EMBL/GenBank/DDBJ whole genome shotgun (WGS) entry which is preliminary data.</text>
</comment>
<comment type="pathway">
    <text evidence="1">Cofactor biosynthesis; molybdopterin biosynthesis.</text>
</comment>
<dbReference type="GO" id="GO:0061598">
    <property type="term" value="F:molybdopterin adenylyltransferase activity"/>
    <property type="evidence" value="ECO:0007669"/>
    <property type="project" value="UniProtKB-EC"/>
</dbReference>